<protein>
    <submittedName>
        <fullName evidence="3">Uncharacterized protein</fullName>
    </submittedName>
</protein>
<keyword evidence="4" id="KW-1185">Reference proteome</keyword>
<accession>A0AAV9V2K1</accession>
<evidence type="ECO:0000256" key="2">
    <source>
        <dbReference type="SAM" id="MobiDB-lite"/>
    </source>
</evidence>
<dbReference type="EMBL" id="JAVHNQ010000003">
    <property type="protein sequence ID" value="KAK6353147.1"/>
    <property type="molecule type" value="Genomic_DNA"/>
</dbReference>
<evidence type="ECO:0000256" key="1">
    <source>
        <dbReference type="SAM" id="Coils"/>
    </source>
</evidence>
<organism evidence="3 4">
    <name type="scientific">Orbilia brochopaga</name>
    <dbReference type="NCBI Taxonomy" id="3140254"/>
    <lineage>
        <taxon>Eukaryota</taxon>
        <taxon>Fungi</taxon>
        <taxon>Dikarya</taxon>
        <taxon>Ascomycota</taxon>
        <taxon>Pezizomycotina</taxon>
        <taxon>Orbiliomycetes</taxon>
        <taxon>Orbiliales</taxon>
        <taxon>Orbiliaceae</taxon>
        <taxon>Orbilia</taxon>
    </lineage>
</organism>
<dbReference type="AlphaFoldDB" id="A0AAV9V2K1"/>
<sequence length="393" mass="45104">MLDGQSEIYPPAPPSPVPDIMEPPPPLTTTDIALNSNNDGLTTFDQLFDELHPITIDSSRPRKIPSAKDSELESIKLQLEAAQRSLSEWQQHCALQEEEISDLVDRLAKASSDETLGSDMKDDAYFEEGLRRLDHEIQGYTCEFLREKHSYLPSRIPSWIRDVTDMDNTQWRLYLSAGLNKKLLRAMGQRYIAFVLLQRIFKPGLLRLFDSKLSAACSFILKGLDENPTNSARWRALTFKYLLQLLPPSPFSSKMDAIVDKTATKLWKDTRTFWVEGKKNMQIERLKRIVNHALALSIEFQKLPQEVIFVFRSEDCDTISRWVDRQPERDFYSNTQSRMLRDQSSHGKFEALTVFPGVYKTAGKADGELRGEAETVEYHPLQLSTFAYDFGKI</sequence>
<gene>
    <name evidence="3" type="ORF">TWF696_005137</name>
</gene>
<evidence type="ECO:0000313" key="3">
    <source>
        <dbReference type="EMBL" id="KAK6353147.1"/>
    </source>
</evidence>
<reference evidence="3 4" key="1">
    <citation type="submission" date="2019-10" db="EMBL/GenBank/DDBJ databases">
        <authorList>
            <person name="Palmer J.M."/>
        </authorList>
    </citation>
    <scope>NUCLEOTIDE SEQUENCE [LARGE SCALE GENOMIC DNA]</scope>
    <source>
        <strain evidence="3 4">TWF696</strain>
    </source>
</reference>
<comment type="caution">
    <text evidence="3">The sequence shown here is derived from an EMBL/GenBank/DDBJ whole genome shotgun (WGS) entry which is preliminary data.</text>
</comment>
<keyword evidence="1" id="KW-0175">Coiled coil</keyword>
<feature type="compositionally biased region" description="Pro residues" evidence="2">
    <location>
        <begin position="10"/>
        <end position="26"/>
    </location>
</feature>
<feature type="coiled-coil region" evidence="1">
    <location>
        <begin position="72"/>
        <end position="99"/>
    </location>
</feature>
<feature type="region of interest" description="Disordered" evidence="2">
    <location>
        <begin position="1"/>
        <end position="26"/>
    </location>
</feature>
<proteinExistence type="predicted"/>
<evidence type="ECO:0000313" key="4">
    <source>
        <dbReference type="Proteomes" id="UP001375240"/>
    </source>
</evidence>
<name>A0AAV9V2K1_9PEZI</name>
<dbReference type="Proteomes" id="UP001375240">
    <property type="component" value="Unassembled WGS sequence"/>
</dbReference>